<dbReference type="RefSeq" id="WP_183612684.1">
    <property type="nucleotide sequence ID" value="NZ_JACICY010000003.1"/>
</dbReference>
<dbReference type="Proteomes" id="UP000562395">
    <property type="component" value="Unassembled WGS sequence"/>
</dbReference>
<keyword evidence="2" id="KW-1185">Reference proteome</keyword>
<dbReference type="AlphaFoldDB" id="A0A7W5ZZA5"/>
<reference evidence="1 2" key="1">
    <citation type="submission" date="2020-08" db="EMBL/GenBank/DDBJ databases">
        <title>Genomic Encyclopedia of Type Strains, Phase IV (KMG-IV): sequencing the most valuable type-strain genomes for metagenomic binning, comparative biology and taxonomic classification.</title>
        <authorList>
            <person name="Goeker M."/>
        </authorList>
    </citation>
    <scope>NUCLEOTIDE SEQUENCE [LARGE SCALE GENOMIC DNA]</scope>
    <source>
        <strain evidence="1 2">DSM 14552</strain>
    </source>
</reference>
<protein>
    <submittedName>
        <fullName evidence="1">Uncharacterized protein</fullName>
    </submittedName>
</protein>
<comment type="caution">
    <text evidence="1">The sequence shown here is derived from an EMBL/GenBank/DDBJ whole genome shotgun (WGS) entry which is preliminary data.</text>
</comment>
<name>A0A7W5ZZA5_9SPHN</name>
<proteinExistence type="predicted"/>
<gene>
    <name evidence="1" type="ORF">GGQ88_001681</name>
</gene>
<organism evidence="1 2">
    <name type="scientific">Novosphingobium hassiacum</name>
    <dbReference type="NCBI Taxonomy" id="173676"/>
    <lineage>
        <taxon>Bacteria</taxon>
        <taxon>Pseudomonadati</taxon>
        <taxon>Pseudomonadota</taxon>
        <taxon>Alphaproteobacteria</taxon>
        <taxon>Sphingomonadales</taxon>
        <taxon>Sphingomonadaceae</taxon>
        <taxon>Novosphingobium</taxon>
    </lineage>
</organism>
<dbReference type="EMBL" id="JACICY010000003">
    <property type="protein sequence ID" value="MBB3860415.1"/>
    <property type="molecule type" value="Genomic_DNA"/>
</dbReference>
<evidence type="ECO:0000313" key="2">
    <source>
        <dbReference type="Proteomes" id="UP000562395"/>
    </source>
</evidence>
<accession>A0A7W5ZZA5</accession>
<sequence length="625" mass="68382">MRIMVAPYQWYSNQLLVGVCAAASDGGTLINDMGLDMVIAHFEGTRVFIESPSIEVITDANGIKRPYYGWWIRLRHDGRNGHAQLYFEGVAKDPSMQRRVIGPFQFSPQASLFSHEITIAATPPEIVGSRYKTMGAALSYLRTMNATNPRLTFIESGTYNVEPPGANNWSGGSWINGYVHLEATVPVTLGRPVPASNADPSPMRPTCGLHIKGRNITVDFANCSEAYHSDTATRLNHWFDGCIFTNSRGRYDLFRKISRSILGWIFRAGAYVTECEFRNLWNAGNESPLVRGCTFDACYGDLFTGAQCVIYNRVNDFDSSAFRLRIPSISINMPSGGTLERTGNTVAARVNGSVVGSFTLANALADFNANTNYTNANVVNWVNGLAGWSATLLDDTRAATLLAPGSTTILPGTWAAQSGAGGVLILDTMIDIHSDWYQRTNTAESENIFIGYNYANEIACQLIFIERNCYDWICINNTWRTKAIWTEGLRTSARSVLIRGRHQVFLHNTVIGQIMRLSGNNVSGADYDAYCVIANNVADNFEWSPATAQDSDLRLADNHFFAGYALPALSVNTSQGGTEDTLFPLGSIGKFAPGGALLTNLKVPRLNHDQTHAPRATLAPAGALS</sequence>
<evidence type="ECO:0000313" key="1">
    <source>
        <dbReference type="EMBL" id="MBB3860415.1"/>
    </source>
</evidence>